<reference evidence="1 2" key="1">
    <citation type="journal article" date="2018" name="Front. Microbiol.">
        <title>Conversion of Methionine to Cysteine in Lactobacillus paracasei Depends on the Highly Mobile cysK-ctl-cysE Gene Cluster.</title>
        <authorList>
            <person name="Wuthrich D."/>
            <person name="Irmler S."/>
            <person name="Berthoud H."/>
            <person name="Guggenbuhl B."/>
            <person name="Eugster E."/>
            <person name="Bruggmann R."/>
        </authorList>
    </citation>
    <scope>NUCLEOTIDE SEQUENCE [LARGE SCALE GENOMIC DNA]</scope>
    <source>
        <strain evidence="1 2">FAM18157</strain>
    </source>
</reference>
<dbReference type="InterPro" id="IPR012865">
    <property type="entry name" value="DUF1642"/>
</dbReference>
<evidence type="ECO:0000313" key="1">
    <source>
        <dbReference type="EMBL" id="RND81510.1"/>
    </source>
</evidence>
<dbReference type="Proteomes" id="UP000284716">
    <property type="component" value="Unassembled WGS sequence"/>
</dbReference>
<proteinExistence type="predicted"/>
<gene>
    <name evidence="1" type="ORF">FAM18157_01434</name>
</gene>
<evidence type="ECO:0000313" key="2">
    <source>
        <dbReference type="Proteomes" id="UP000284716"/>
    </source>
</evidence>
<comment type="caution">
    <text evidence="1">The sequence shown here is derived from an EMBL/GenBank/DDBJ whole genome shotgun (WGS) entry which is preliminary data.</text>
</comment>
<dbReference type="EMBL" id="LKFS01000054">
    <property type="protein sequence ID" value="RND81510.1"/>
    <property type="molecule type" value="Genomic_DNA"/>
</dbReference>
<dbReference type="Pfam" id="PF07852">
    <property type="entry name" value="DUF1642"/>
    <property type="match status" value="1"/>
</dbReference>
<protein>
    <submittedName>
        <fullName evidence="1">Uncharacterized protein</fullName>
    </submittedName>
</protein>
<accession>A0A422M355</accession>
<name>A0A422M355_LACPA</name>
<sequence length="76" mass="8669">MNAYVNGYTVAKEKKYGVWVPHVKGKMYYKDGRGSDDLDIASADCLNDKNQQFTLTEIEHYGLQDCEKEEVTDDAD</sequence>
<dbReference type="AlphaFoldDB" id="A0A422M355"/>
<organism evidence="1 2">
    <name type="scientific">Lacticaseibacillus paracasei</name>
    <name type="common">Lactobacillus paracasei</name>
    <dbReference type="NCBI Taxonomy" id="1597"/>
    <lineage>
        <taxon>Bacteria</taxon>
        <taxon>Bacillati</taxon>
        <taxon>Bacillota</taxon>
        <taxon>Bacilli</taxon>
        <taxon>Lactobacillales</taxon>
        <taxon>Lactobacillaceae</taxon>
        <taxon>Lacticaseibacillus</taxon>
    </lineage>
</organism>